<gene>
    <name evidence="2" type="ORF">WJX74_001678</name>
</gene>
<feature type="transmembrane region" description="Helical" evidence="1">
    <location>
        <begin position="98"/>
        <end position="119"/>
    </location>
</feature>
<keyword evidence="1" id="KW-0472">Membrane</keyword>
<feature type="transmembrane region" description="Helical" evidence="1">
    <location>
        <begin position="159"/>
        <end position="180"/>
    </location>
</feature>
<feature type="transmembrane region" description="Helical" evidence="1">
    <location>
        <begin position="34"/>
        <end position="53"/>
    </location>
</feature>
<name>A0AAW1RFE5_9CHLO</name>
<dbReference type="AlphaFoldDB" id="A0AAW1RFE5"/>
<evidence type="ECO:0000313" key="2">
    <source>
        <dbReference type="EMBL" id="KAK9832175.1"/>
    </source>
</evidence>
<reference evidence="2 3" key="1">
    <citation type="journal article" date="2024" name="Nat. Commun.">
        <title>Phylogenomics reveals the evolutionary origins of lichenization in chlorophyte algae.</title>
        <authorList>
            <person name="Puginier C."/>
            <person name="Libourel C."/>
            <person name="Otte J."/>
            <person name="Skaloud P."/>
            <person name="Haon M."/>
            <person name="Grisel S."/>
            <person name="Petersen M."/>
            <person name="Berrin J.G."/>
            <person name="Delaux P.M."/>
            <person name="Dal Grande F."/>
            <person name="Keller J."/>
        </authorList>
    </citation>
    <scope>NUCLEOTIDE SEQUENCE [LARGE SCALE GENOMIC DNA]</scope>
    <source>
        <strain evidence="2 3">SAG 2145</strain>
    </source>
</reference>
<feature type="transmembrane region" description="Helical" evidence="1">
    <location>
        <begin position="73"/>
        <end position="91"/>
    </location>
</feature>
<evidence type="ECO:0000313" key="3">
    <source>
        <dbReference type="Proteomes" id="UP001438707"/>
    </source>
</evidence>
<comment type="caution">
    <text evidence="2">The sequence shown here is derived from an EMBL/GenBank/DDBJ whole genome shotgun (WGS) entry which is preliminary data.</text>
</comment>
<feature type="transmembrane region" description="Helical" evidence="1">
    <location>
        <begin position="6"/>
        <end position="27"/>
    </location>
</feature>
<keyword evidence="1" id="KW-0812">Transmembrane</keyword>
<keyword evidence="1" id="KW-1133">Transmembrane helix</keyword>
<proteinExistence type="predicted"/>
<keyword evidence="3" id="KW-1185">Reference proteome</keyword>
<sequence>MATVATSLNVAKITTAALIFLLIGIYGLSDLRKIVYSSLHLSYLTWWFVHQWVAPGWLDICFGSPLPNIIDPATIIGIYGVFYALPAWCAFTNTSPMLPAVAILSTILFSTGSAINISADLYKTAQKQAGVKKVTSHIYDGRLGAHPNHVGDWMRYSSFALASGTFLAWLIPALIVFFNLKTVRERAAKSPAKDS</sequence>
<dbReference type="Proteomes" id="UP001438707">
    <property type="component" value="Unassembled WGS sequence"/>
</dbReference>
<evidence type="ECO:0000256" key="1">
    <source>
        <dbReference type="SAM" id="Phobius"/>
    </source>
</evidence>
<dbReference type="EMBL" id="JALJOS010000012">
    <property type="protein sequence ID" value="KAK9832175.1"/>
    <property type="molecule type" value="Genomic_DNA"/>
</dbReference>
<protein>
    <submittedName>
        <fullName evidence="2">Uncharacterized protein</fullName>
    </submittedName>
</protein>
<accession>A0AAW1RFE5</accession>
<organism evidence="2 3">
    <name type="scientific">Apatococcus lobatus</name>
    <dbReference type="NCBI Taxonomy" id="904363"/>
    <lineage>
        <taxon>Eukaryota</taxon>
        <taxon>Viridiplantae</taxon>
        <taxon>Chlorophyta</taxon>
        <taxon>core chlorophytes</taxon>
        <taxon>Trebouxiophyceae</taxon>
        <taxon>Chlorellales</taxon>
        <taxon>Chlorellaceae</taxon>
        <taxon>Apatococcus</taxon>
    </lineage>
</organism>